<evidence type="ECO:0000313" key="2">
    <source>
        <dbReference type="EMBL" id="SEL20684.1"/>
    </source>
</evidence>
<reference evidence="3" key="1">
    <citation type="submission" date="2016-10" db="EMBL/GenBank/DDBJ databases">
        <authorList>
            <person name="Varghese N."/>
            <person name="Submissions S."/>
        </authorList>
    </citation>
    <scope>NUCLEOTIDE SEQUENCE [LARGE SCALE GENOMIC DNA]</scope>
    <source>
        <strain evidence="3">DSM 241</strain>
    </source>
</reference>
<accession>A0A1H7NB44</accession>
<organism evidence="2 3">
    <name type="scientific">Ectothiorhodospira marina</name>
    <dbReference type="NCBI Taxonomy" id="1396821"/>
    <lineage>
        <taxon>Bacteria</taxon>
        <taxon>Pseudomonadati</taxon>
        <taxon>Pseudomonadota</taxon>
        <taxon>Gammaproteobacteria</taxon>
        <taxon>Chromatiales</taxon>
        <taxon>Ectothiorhodospiraceae</taxon>
        <taxon>Ectothiorhodospira</taxon>
    </lineage>
</organism>
<keyword evidence="3" id="KW-1185">Reference proteome</keyword>
<evidence type="ECO:0000313" key="3">
    <source>
        <dbReference type="Proteomes" id="UP000199256"/>
    </source>
</evidence>
<feature type="transmembrane region" description="Helical" evidence="1">
    <location>
        <begin position="7"/>
        <end position="26"/>
    </location>
</feature>
<dbReference type="AlphaFoldDB" id="A0A1H7NB44"/>
<sequence>MVGFGTRLGLILLSFAGIIIAMTGILELASGGVGSFYPPEWRFPGYAVVMIVGGYLMMAPMGWIYMRDAKTDD</sequence>
<dbReference type="EMBL" id="FOAA01000011">
    <property type="protein sequence ID" value="SEL20684.1"/>
    <property type="molecule type" value="Genomic_DNA"/>
</dbReference>
<keyword evidence="1" id="KW-1133">Transmembrane helix</keyword>
<protein>
    <submittedName>
        <fullName evidence="2">Uncharacterized protein</fullName>
    </submittedName>
</protein>
<dbReference type="STRING" id="1396821.SAMN05444515_11172"/>
<name>A0A1H7NB44_9GAMM</name>
<dbReference type="Proteomes" id="UP000199256">
    <property type="component" value="Unassembled WGS sequence"/>
</dbReference>
<gene>
    <name evidence="2" type="ORF">SAMN05444515_11172</name>
</gene>
<evidence type="ECO:0000256" key="1">
    <source>
        <dbReference type="SAM" id="Phobius"/>
    </source>
</evidence>
<keyword evidence="1" id="KW-0812">Transmembrane</keyword>
<feature type="transmembrane region" description="Helical" evidence="1">
    <location>
        <begin position="46"/>
        <end position="66"/>
    </location>
</feature>
<keyword evidence="1" id="KW-0472">Membrane</keyword>
<proteinExistence type="predicted"/>